<dbReference type="EMBL" id="CP000380">
    <property type="protein sequence ID" value="ABF81386.1"/>
    <property type="molecule type" value="Genomic_DNA"/>
</dbReference>
<evidence type="ECO:0000313" key="1">
    <source>
        <dbReference type="EMBL" id="ABF81386.1"/>
    </source>
</evidence>
<gene>
    <name evidence="1" type="ordered locus">Bcen_6527</name>
</gene>
<dbReference type="HOGENOM" id="CLU_2166188_0_0_4"/>
<proteinExistence type="predicted"/>
<dbReference type="AlphaFoldDB" id="A0A0H2Y1Z1"/>
<organism evidence="1">
    <name type="scientific">Burkholderia orbicola (strain AU 1054)</name>
    <dbReference type="NCBI Taxonomy" id="331271"/>
    <lineage>
        <taxon>Bacteria</taxon>
        <taxon>Pseudomonadati</taxon>
        <taxon>Pseudomonadota</taxon>
        <taxon>Betaproteobacteria</taxon>
        <taxon>Burkholderiales</taxon>
        <taxon>Burkholderiaceae</taxon>
        <taxon>Burkholderia</taxon>
        <taxon>Burkholderia cepacia complex</taxon>
        <taxon>Burkholderia orbicola</taxon>
    </lineage>
</organism>
<sequence>MAMHPLHRMLASNPYRAEPRGRQSLGASHGVRCFDRQASRHARDCRARVEMIATAGIGASGIVGAYFESGQTWRPYSHDSPFTIIENGGLRQEREASMCVNARGLRVYPA</sequence>
<name>A0A0H2Y1Z1_BURO1</name>
<protein>
    <submittedName>
        <fullName evidence="1">Uncharacterized protein</fullName>
    </submittedName>
</protein>
<reference evidence="1" key="1">
    <citation type="submission" date="2006-05" db="EMBL/GenBank/DDBJ databases">
        <title>Complete sequence of chromosome 3 of Burkholderia cenocepacia AU 1054.</title>
        <authorList>
            <consortium name="US DOE Joint Genome Institute"/>
            <person name="Copeland A."/>
            <person name="Lucas S."/>
            <person name="Lapidus A."/>
            <person name="Barry K."/>
            <person name="Detter J.C."/>
            <person name="Glavina del Rio T."/>
            <person name="Hammon N."/>
            <person name="Israni S."/>
            <person name="Dalin E."/>
            <person name="Tice H."/>
            <person name="Pitluck S."/>
            <person name="Chain P."/>
            <person name="Malfatti S."/>
            <person name="Shin M."/>
            <person name="Vergez L."/>
            <person name="Schmutz J."/>
            <person name="Larimer F."/>
            <person name="Land M."/>
            <person name="Hauser L."/>
            <person name="Kyrpides N."/>
            <person name="Lykidis A."/>
            <person name="LiPuma J.J."/>
            <person name="Konstantinidis K."/>
            <person name="Tiedje J.M."/>
            <person name="Richardson P."/>
        </authorList>
    </citation>
    <scope>NUCLEOTIDE SEQUENCE [LARGE SCALE GENOMIC DNA]</scope>
    <source>
        <strain evidence="1">AU 1054</strain>
    </source>
</reference>
<accession>A0A0H2Y1Z1</accession>